<dbReference type="InterPro" id="IPR025508">
    <property type="entry name" value="DUF4395"/>
</dbReference>
<evidence type="ECO:0000259" key="2">
    <source>
        <dbReference type="Pfam" id="PF14340"/>
    </source>
</evidence>
<dbReference type="Proteomes" id="UP000481043">
    <property type="component" value="Unassembled WGS sequence"/>
</dbReference>
<feature type="transmembrane region" description="Helical" evidence="1">
    <location>
        <begin position="103"/>
        <end position="129"/>
    </location>
</feature>
<name>A0A6M0QAN1_9BACI</name>
<dbReference type="Pfam" id="PF14340">
    <property type="entry name" value="DUF4395"/>
    <property type="match status" value="1"/>
</dbReference>
<evidence type="ECO:0000313" key="4">
    <source>
        <dbReference type="Proteomes" id="UP000481043"/>
    </source>
</evidence>
<protein>
    <submittedName>
        <fullName evidence="3">DUF4395 domain-containing protein</fullName>
    </submittedName>
</protein>
<keyword evidence="1" id="KW-0812">Transmembrane</keyword>
<proteinExistence type="predicted"/>
<dbReference type="EMBL" id="JAAIWM010000004">
    <property type="protein sequence ID" value="NEY72610.1"/>
    <property type="molecule type" value="Genomic_DNA"/>
</dbReference>
<reference evidence="3 4" key="1">
    <citation type="submission" date="2020-02" db="EMBL/GenBank/DDBJ databases">
        <title>Bacillus aquiflavi sp. nov., isolated from yellow water of strong flavor Chinese baijiu in Yibin region of China.</title>
        <authorList>
            <person name="Xie J."/>
        </authorList>
    </citation>
    <scope>NUCLEOTIDE SEQUENCE [LARGE SCALE GENOMIC DNA]</scope>
    <source>
        <strain evidence="3 4">SA4</strain>
    </source>
</reference>
<feature type="domain" description="DUF4395" evidence="2">
    <location>
        <begin position="8"/>
        <end position="133"/>
    </location>
</feature>
<accession>A0A6M0QAN1</accession>
<evidence type="ECO:0000313" key="3">
    <source>
        <dbReference type="EMBL" id="NEY72610.1"/>
    </source>
</evidence>
<keyword evidence="1" id="KW-0472">Membrane</keyword>
<gene>
    <name evidence="3" type="ORF">G4D63_12805</name>
</gene>
<organism evidence="3 4">
    <name type="scientific">Bacillus mesophilus</name>
    <dbReference type="NCBI Taxonomy" id="1808955"/>
    <lineage>
        <taxon>Bacteria</taxon>
        <taxon>Bacillati</taxon>
        <taxon>Bacillota</taxon>
        <taxon>Bacilli</taxon>
        <taxon>Bacillales</taxon>
        <taxon>Bacillaceae</taxon>
        <taxon>Bacillus</taxon>
    </lineage>
</organism>
<comment type="caution">
    <text evidence="3">The sequence shown here is derived from an EMBL/GenBank/DDBJ whole genome shotgun (WGS) entry which is preliminary data.</text>
</comment>
<keyword evidence="4" id="KW-1185">Reference proteome</keyword>
<feature type="transmembrane region" description="Helical" evidence="1">
    <location>
        <begin position="79"/>
        <end position="97"/>
    </location>
</feature>
<evidence type="ECO:0000256" key="1">
    <source>
        <dbReference type="SAM" id="Phobius"/>
    </source>
</evidence>
<dbReference type="InterPro" id="IPR016942">
    <property type="entry name" value="UCP030042"/>
</dbReference>
<keyword evidence="1" id="KW-1133">Transmembrane helix</keyword>
<dbReference type="AlphaFoldDB" id="A0A6M0QAN1"/>
<dbReference type="RefSeq" id="WP_163180069.1">
    <property type="nucleotide sequence ID" value="NZ_JAAIWM010000004.1"/>
</dbReference>
<dbReference type="PIRSF" id="PIRSF030042">
    <property type="entry name" value="UCP030042"/>
    <property type="match status" value="1"/>
</dbReference>
<sequence>MKQTFRSIPQPLVRTNQWFIVSSVLLSLILSQAYILLLPLSVGLSGLLLQFNPVMRLAKLFLKKNPSAYIPEDYDQQQFNQVIAVVCLAIALFSFYMGWIVLFYIFSIIVALAAFVAILGFCIGCYVRFKLVRYLHNKSKLKQN</sequence>